<gene>
    <name evidence="1" type="ORF">Vadar_028888</name>
</gene>
<protein>
    <submittedName>
        <fullName evidence="1">Uncharacterized protein</fullName>
    </submittedName>
</protein>
<proteinExistence type="predicted"/>
<accession>A0ACB7YQ82</accession>
<comment type="caution">
    <text evidence="1">The sequence shown here is derived from an EMBL/GenBank/DDBJ whole genome shotgun (WGS) entry which is preliminary data.</text>
</comment>
<name>A0ACB7YQ82_9ERIC</name>
<organism evidence="1 2">
    <name type="scientific">Vaccinium darrowii</name>
    <dbReference type="NCBI Taxonomy" id="229202"/>
    <lineage>
        <taxon>Eukaryota</taxon>
        <taxon>Viridiplantae</taxon>
        <taxon>Streptophyta</taxon>
        <taxon>Embryophyta</taxon>
        <taxon>Tracheophyta</taxon>
        <taxon>Spermatophyta</taxon>
        <taxon>Magnoliopsida</taxon>
        <taxon>eudicotyledons</taxon>
        <taxon>Gunneridae</taxon>
        <taxon>Pentapetalae</taxon>
        <taxon>asterids</taxon>
        <taxon>Ericales</taxon>
        <taxon>Ericaceae</taxon>
        <taxon>Vaccinioideae</taxon>
        <taxon>Vaccinieae</taxon>
        <taxon>Vaccinium</taxon>
    </lineage>
</organism>
<keyword evidence="2" id="KW-1185">Reference proteome</keyword>
<reference evidence="1 2" key="1">
    <citation type="journal article" date="2021" name="Hortic Res">
        <title>High-quality reference genome and annotation aids understanding of berry development for evergreen blueberry (Vaccinium darrowii).</title>
        <authorList>
            <person name="Yu J."/>
            <person name="Hulse-Kemp A.M."/>
            <person name="Babiker E."/>
            <person name="Staton M."/>
        </authorList>
    </citation>
    <scope>NUCLEOTIDE SEQUENCE [LARGE SCALE GENOMIC DNA]</scope>
    <source>
        <strain evidence="2">cv. NJ 8807/NJ 8810</strain>
        <tissue evidence="1">Young leaf</tissue>
    </source>
</reference>
<evidence type="ECO:0000313" key="2">
    <source>
        <dbReference type="Proteomes" id="UP000828048"/>
    </source>
</evidence>
<evidence type="ECO:0000313" key="1">
    <source>
        <dbReference type="EMBL" id="KAH7855787.1"/>
    </source>
</evidence>
<dbReference type="Proteomes" id="UP000828048">
    <property type="component" value="Chromosome 11"/>
</dbReference>
<sequence>MASLLALKKLVSSNLLPKSLHAARRAIPASRLFNSKAGSESEFADDDDFDGYWTDGIGDPCPDIPDTLFQENLNMMDKIMDSPSASRGILPRRWEATKTEEAFYVRMNVPEWTKENVEIRGKHNYMAIRESFDKSTGDTFEIRIKIEMPSEFYKSDRIKAQMKNGVLKIVALRGPCKRERAEDFYVEVV</sequence>
<dbReference type="EMBL" id="CM037161">
    <property type="protein sequence ID" value="KAH7855787.1"/>
    <property type="molecule type" value="Genomic_DNA"/>
</dbReference>